<dbReference type="InterPro" id="IPR055664">
    <property type="entry name" value="DUF7240"/>
</dbReference>
<reference evidence="1 2" key="1">
    <citation type="submission" date="2020-08" db="EMBL/GenBank/DDBJ databases">
        <title>Sequencing the genomes of 1000 actinobacteria strains.</title>
        <authorList>
            <person name="Klenk H.-P."/>
        </authorList>
    </citation>
    <scope>NUCLEOTIDE SEQUENCE [LARGE SCALE GENOMIC DNA]</scope>
    <source>
        <strain evidence="1 2">DSM 45258</strain>
    </source>
</reference>
<dbReference type="EMBL" id="JACHWS010000007">
    <property type="protein sequence ID" value="MBB3040135.1"/>
    <property type="molecule type" value="Genomic_DNA"/>
</dbReference>
<organism evidence="1 2">
    <name type="scientific">Hoyosella altamirensis</name>
    <dbReference type="NCBI Taxonomy" id="616997"/>
    <lineage>
        <taxon>Bacteria</taxon>
        <taxon>Bacillati</taxon>
        <taxon>Actinomycetota</taxon>
        <taxon>Actinomycetes</taxon>
        <taxon>Mycobacteriales</taxon>
        <taxon>Hoyosellaceae</taxon>
        <taxon>Hoyosella</taxon>
    </lineage>
</organism>
<keyword evidence="2" id="KW-1185">Reference proteome</keyword>
<evidence type="ECO:0000313" key="2">
    <source>
        <dbReference type="Proteomes" id="UP000567922"/>
    </source>
</evidence>
<accession>A0A839RTD4</accession>
<gene>
    <name evidence="1" type="ORF">FHU29_004630</name>
</gene>
<dbReference type="Proteomes" id="UP000567922">
    <property type="component" value="Unassembled WGS sequence"/>
</dbReference>
<comment type="caution">
    <text evidence="1">The sequence shown here is derived from an EMBL/GenBank/DDBJ whole genome shotgun (WGS) entry which is preliminary data.</text>
</comment>
<evidence type="ECO:0000313" key="1">
    <source>
        <dbReference type="EMBL" id="MBB3040135.1"/>
    </source>
</evidence>
<dbReference type="RefSeq" id="WP_064442264.1">
    <property type="nucleotide sequence ID" value="NZ_BDDI01000022.1"/>
</dbReference>
<protein>
    <submittedName>
        <fullName evidence="1">Uncharacterized protein</fullName>
    </submittedName>
</protein>
<dbReference type="Pfam" id="PF23888">
    <property type="entry name" value="DUF7240"/>
    <property type="match status" value="1"/>
</dbReference>
<proteinExistence type="predicted"/>
<sequence>MIADGIHDPLRDLPDMHSLLNYVELILVQSCSDEKERDKLMFDLYRPEKGQTAPGFTPKDQLASFDAFMGAFASAKVEPRNKKGSE</sequence>
<name>A0A839RTD4_9ACTN</name>
<dbReference type="AlphaFoldDB" id="A0A839RTD4"/>
<dbReference type="OrthoDB" id="4729125at2"/>